<dbReference type="InterPro" id="IPR037377">
    <property type="entry name" value="GTE_bromo"/>
</dbReference>
<feature type="domain" description="NET" evidence="10">
    <location>
        <begin position="275"/>
        <end position="356"/>
    </location>
</feature>
<dbReference type="InterPro" id="IPR027353">
    <property type="entry name" value="NET_dom"/>
</dbReference>
<evidence type="ECO:0000313" key="12">
    <source>
        <dbReference type="Proteomes" id="UP000092600"/>
    </source>
</evidence>
<dbReference type="Pfam" id="PF17035">
    <property type="entry name" value="BET"/>
    <property type="match status" value="1"/>
</dbReference>
<dbReference type="PRINTS" id="PR00503">
    <property type="entry name" value="BROMODOMAIN"/>
</dbReference>
<keyword evidence="2" id="KW-0805">Transcription regulation</keyword>
<accession>A0A199W6A5</accession>
<keyword evidence="4 7" id="KW-0103">Bromodomain</keyword>
<dbReference type="PANTHER" id="PTHR46136:SF19">
    <property type="entry name" value="TRANSCRIPTION FACTOR GTE12"/>
    <property type="match status" value="1"/>
</dbReference>
<dbReference type="InterPro" id="IPR036427">
    <property type="entry name" value="Bromodomain-like_sf"/>
</dbReference>
<comment type="subcellular location">
    <subcellularLocation>
        <location evidence="1">Nucleus</location>
    </subcellularLocation>
</comment>
<evidence type="ECO:0000259" key="10">
    <source>
        <dbReference type="PROSITE" id="PS51525"/>
    </source>
</evidence>
<evidence type="ECO:0000256" key="6">
    <source>
        <dbReference type="ARBA" id="ARBA00023242"/>
    </source>
</evidence>
<organism evidence="11 12">
    <name type="scientific">Ananas comosus</name>
    <name type="common">Pineapple</name>
    <name type="synonym">Ananas ananas</name>
    <dbReference type="NCBI Taxonomy" id="4615"/>
    <lineage>
        <taxon>Eukaryota</taxon>
        <taxon>Viridiplantae</taxon>
        <taxon>Streptophyta</taxon>
        <taxon>Embryophyta</taxon>
        <taxon>Tracheophyta</taxon>
        <taxon>Spermatophyta</taxon>
        <taxon>Magnoliopsida</taxon>
        <taxon>Liliopsida</taxon>
        <taxon>Poales</taxon>
        <taxon>Bromeliaceae</taxon>
        <taxon>Bromelioideae</taxon>
        <taxon>Ananas</taxon>
    </lineage>
</organism>
<dbReference type="GO" id="GO:0005634">
    <property type="term" value="C:nucleus"/>
    <property type="evidence" value="ECO:0007669"/>
    <property type="project" value="UniProtKB-SubCell"/>
</dbReference>
<keyword evidence="3 8" id="KW-0175">Coiled coil</keyword>
<dbReference type="STRING" id="4615.A0A199W6A5"/>
<evidence type="ECO:0000256" key="2">
    <source>
        <dbReference type="ARBA" id="ARBA00023015"/>
    </source>
</evidence>
<feature type="coiled-coil region" evidence="8">
    <location>
        <begin position="526"/>
        <end position="572"/>
    </location>
</feature>
<evidence type="ECO:0000259" key="9">
    <source>
        <dbReference type="PROSITE" id="PS50014"/>
    </source>
</evidence>
<dbReference type="EMBL" id="LSRQ01000173">
    <property type="protein sequence ID" value="OAY84781.1"/>
    <property type="molecule type" value="Genomic_DNA"/>
</dbReference>
<dbReference type="SUPFAM" id="SSF47370">
    <property type="entry name" value="Bromodomain"/>
    <property type="match status" value="1"/>
</dbReference>
<feature type="domain" description="Bromo" evidence="9">
    <location>
        <begin position="163"/>
        <end position="235"/>
    </location>
</feature>
<evidence type="ECO:0000313" key="11">
    <source>
        <dbReference type="EMBL" id="OAY84781.1"/>
    </source>
</evidence>
<dbReference type="CDD" id="cd05506">
    <property type="entry name" value="Bromo_plant1"/>
    <property type="match status" value="1"/>
</dbReference>
<name>A0A199W6A5_ANACO</name>
<dbReference type="InterPro" id="IPR001487">
    <property type="entry name" value="Bromodomain"/>
</dbReference>
<dbReference type="Proteomes" id="UP000092600">
    <property type="component" value="Unassembled WGS sequence"/>
</dbReference>
<keyword evidence="6" id="KW-0539">Nucleus</keyword>
<dbReference type="PANTHER" id="PTHR46136">
    <property type="entry name" value="TRANSCRIPTION FACTOR GTE8"/>
    <property type="match status" value="1"/>
</dbReference>
<evidence type="ECO:0000256" key="5">
    <source>
        <dbReference type="ARBA" id="ARBA00023163"/>
    </source>
</evidence>
<sequence>MFMLFEGGFINFEIGPFEILQLSTLSYEEKLALKSKLKAGLVHLRSATENIGDKRLVQVYQQFYKILLKSVSGLVNKLLTSENFQGSMSKKRRIAEACREQTDSGNHSAVEEIASAEKSEVTSTVTGVSKVRFLVNSQIAGGKVEKMDITKMRLCANILKKLMNHRYGWVFNQPVDPVKLNIPDYFSIISKPMDLGTVNKKLMSKLYVSTHQFAADVRLTFSNAMRYNPPGNDVHIMALELNNLFNLAWKSLECNWRKENPNLVKQAETNKRAIGRSNSFPKRSLTKSEKLKLRKDLAKIPVRKMPARLLNFLRKECMLEKIGERINVDIDMFDDEVLVELHQVLKSILDAGPAKPSRVIRKYPEGPGQCSWEGDANAKALTGLSDCANGTCGSLYHCSNRSNDLNEDVDLARFSGRNDYSCHSMSSNLEDMQDLSGVQIGDPSSELAEGVVEGDKAYSPSHPSSPATIFDKGENDILCEELLSPSRALRAAMLKSRFADTIVKAQQKALLDHGKKIDPVKLQMEREKLKKRQQEEKARIEAQVKAAEAAAKMRAEAELKRQREREREAARLALQMMKKTVDIDNSEFLKDLERLSYCQTGYHLGMHDDSRANYMDGIDMKFGTANPLEKLGLFMKHDEFDEEAEDWVSATGHGDVEEGEIGC</sequence>
<gene>
    <name evidence="11" type="ORF">ACMD2_12079</name>
</gene>
<evidence type="ECO:0000256" key="1">
    <source>
        <dbReference type="ARBA" id="ARBA00004123"/>
    </source>
</evidence>
<reference evidence="11 12" key="1">
    <citation type="journal article" date="2016" name="DNA Res.">
        <title>The draft genome of MD-2 pineapple using hybrid error correction of long reads.</title>
        <authorList>
            <person name="Redwan R.M."/>
            <person name="Saidin A."/>
            <person name="Kumar S.V."/>
        </authorList>
    </citation>
    <scope>NUCLEOTIDE SEQUENCE [LARGE SCALE GENOMIC DNA]</scope>
    <source>
        <strain evidence="12">cv. MD2</strain>
        <tissue evidence="11">Leaf</tissue>
    </source>
</reference>
<evidence type="ECO:0000256" key="3">
    <source>
        <dbReference type="ARBA" id="ARBA00023054"/>
    </source>
</evidence>
<comment type="caution">
    <text evidence="11">The sequence shown here is derived from an EMBL/GenBank/DDBJ whole genome shotgun (WGS) entry which is preliminary data.</text>
</comment>
<dbReference type="PROSITE" id="PS50014">
    <property type="entry name" value="BROMODOMAIN_2"/>
    <property type="match status" value="1"/>
</dbReference>
<keyword evidence="5" id="KW-0804">Transcription</keyword>
<proteinExistence type="predicted"/>
<evidence type="ECO:0000256" key="8">
    <source>
        <dbReference type="SAM" id="Coils"/>
    </source>
</evidence>
<dbReference type="Pfam" id="PF00439">
    <property type="entry name" value="Bromodomain"/>
    <property type="match status" value="1"/>
</dbReference>
<dbReference type="InterPro" id="IPR052442">
    <property type="entry name" value="Env_Response_Regulator"/>
</dbReference>
<dbReference type="SMART" id="SM00297">
    <property type="entry name" value="BROMO"/>
    <property type="match status" value="1"/>
</dbReference>
<evidence type="ECO:0000256" key="4">
    <source>
        <dbReference type="ARBA" id="ARBA00023117"/>
    </source>
</evidence>
<dbReference type="PROSITE" id="PS51525">
    <property type="entry name" value="NET"/>
    <property type="match status" value="1"/>
</dbReference>
<evidence type="ECO:0000256" key="7">
    <source>
        <dbReference type="PROSITE-ProRule" id="PRU00035"/>
    </source>
</evidence>
<protein>
    <submittedName>
        <fullName evidence="11">Transcription factor GTE9</fullName>
    </submittedName>
</protein>
<dbReference type="AlphaFoldDB" id="A0A199W6A5"/>
<dbReference type="Gene3D" id="1.20.920.10">
    <property type="entry name" value="Bromodomain-like"/>
    <property type="match status" value="1"/>
</dbReference>